<dbReference type="GO" id="GO:0006508">
    <property type="term" value="P:proteolysis"/>
    <property type="evidence" value="ECO:0007669"/>
    <property type="project" value="InterPro"/>
</dbReference>
<dbReference type="HOGENOM" id="CLU_606934_0_0_1"/>
<dbReference type="AlphaFoldDB" id="M5GFG6"/>
<dbReference type="SUPFAM" id="SSF53474">
    <property type="entry name" value="alpha/beta-Hydrolases"/>
    <property type="match status" value="1"/>
</dbReference>
<dbReference type="PANTHER" id="PTHR42776:SF27">
    <property type="entry name" value="DIPEPTIDYL PEPTIDASE FAMILY MEMBER 6"/>
    <property type="match status" value="1"/>
</dbReference>
<dbReference type="GO" id="GO:0004252">
    <property type="term" value="F:serine-type endopeptidase activity"/>
    <property type="evidence" value="ECO:0007669"/>
    <property type="project" value="TreeGrafter"/>
</dbReference>
<feature type="domain" description="Peptidase S9 prolyl oligopeptidase catalytic" evidence="4">
    <location>
        <begin position="349"/>
        <end position="448"/>
    </location>
</feature>
<dbReference type="GeneID" id="63683117"/>
<organism evidence="5 6">
    <name type="scientific">Dacryopinax primogenitus (strain DJM 731)</name>
    <name type="common">Brown rot fungus</name>
    <dbReference type="NCBI Taxonomy" id="1858805"/>
    <lineage>
        <taxon>Eukaryota</taxon>
        <taxon>Fungi</taxon>
        <taxon>Dikarya</taxon>
        <taxon>Basidiomycota</taxon>
        <taxon>Agaricomycotina</taxon>
        <taxon>Dacrymycetes</taxon>
        <taxon>Dacrymycetales</taxon>
        <taxon>Dacrymycetaceae</taxon>
        <taxon>Dacryopinax</taxon>
    </lineage>
</organism>
<keyword evidence="6" id="KW-1185">Reference proteome</keyword>
<evidence type="ECO:0000259" key="4">
    <source>
        <dbReference type="Pfam" id="PF00326"/>
    </source>
</evidence>
<dbReference type="STRING" id="1858805.M5GFG6"/>
<comment type="similarity">
    <text evidence="1">Belongs to the peptidase S9C family.</text>
</comment>
<evidence type="ECO:0000313" key="6">
    <source>
        <dbReference type="Proteomes" id="UP000030653"/>
    </source>
</evidence>
<proteinExistence type="inferred from homology"/>
<accession>M5GFG6</accession>
<evidence type="ECO:0000256" key="2">
    <source>
        <dbReference type="ARBA" id="ARBA00022801"/>
    </source>
</evidence>
<evidence type="ECO:0000256" key="3">
    <source>
        <dbReference type="ARBA" id="ARBA00032829"/>
    </source>
</evidence>
<dbReference type="SUPFAM" id="SSF82171">
    <property type="entry name" value="DPP6 N-terminal domain-like"/>
    <property type="match status" value="1"/>
</dbReference>
<evidence type="ECO:0000313" key="5">
    <source>
        <dbReference type="EMBL" id="EJU04123.1"/>
    </source>
</evidence>
<dbReference type="Gene3D" id="3.40.50.1820">
    <property type="entry name" value="alpha/beta hydrolase"/>
    <property type="match status" value="1"/>
</dbReference>
<protein>
    <recommendedName>
        <fullName evidence="3">Dipeptidyl-peptidase V</fullName>
    </recommendedName>
</protein>
<gene>
    <name evidence="5" type="ORF">DACRYDRAFT_105190</name>
</gene>
<dbReference type="Proteomes" id="UP000030653">
    <property type="component" value="Unassembled WGS sequence"/>
</dbReference>
<name>M5GFG6_DACPD</name>
<dbReference type="EMBL" id="JH795858">
    <property type="protein sequence ID" value="EJU04123.1"/>
    <property type="molecule type" value="Genomic_DNA"/>
</dbReference>
<keyword evidence="2 5" id="KW-0378">Hydrolase</keyword>
<sequence>MDLNGSENFQLWRYWEDNFLDGKLEKIETEIDNAPGRGRVEWLTNDEFKNHYPLVSGNGTGSVLAFSSTRANGKDNKVYTIDLSVEGWNPTLVSMSRWIVDLKNPNNEPHEQLLPGIDNNAGFAIRDAQFSQVKGSTEILVALDAYGDFVSVVICNLSSGVIRHITTPNPSLSPIHPIPWDVKLAAVTAHFAVLLANADGWCEIYRYGLLDSKVEKITMEDHETDMVGPVRPVLQGQEDNRVVIEHNSSHVAFSISLLDLSQPGQLKLEPILACQSASPGFRTQDPILIRFESFDGLSIPALVYYPANMPPTGKMPAVIWIHGGLAMQIRPGFRRPVLYLLDQTNGFTINELGCALIMPKVRGRAGYGRSYVKLDDVYKREDSVKDLGSLLEYISTSMPKIDATRIALNGASYGGFMVLAGLVNYSHLLRCGVVQSGIGNWVTFLETTHPS</sequence>
<dbReference type="PANTHER" id="PTHR42776">
    <property type="entry name" value="SERINE PEPTIDASE S9 FAMILY MEMBER"/>
    <property type="match status" value="1"/>
</dbReference>
<dbReference type="Pfam" id="PF00326">
    <property type="entry name" value="Peptidase_S9"/>
    <property type="match status" value="1"/>
</dbReference>
<dbReference type="InterPro" id="IPR001375">
    <property type="entry name" value="Peptidase_S9_cat"/>
</dbReference>
<dbReference type="OrthoDB" id="43744at2759"/>
<reference evidence="5 6" key="1">
    <citation type="journal article" date="2012" name="Science">
        <title>The Paleozoic origin of enzymatic lignin decomposition reconstructed from 31 fungal genomes.</title>
        <authorList>
            <person name="Floudas D."/>
            <person name="Binder M."/>
            <person name="Riley R."/>
            <person name="Barry K."/>
            <person name="Blanchette R.A."/>
            <person name="Henrissat B."/>
            <person name="Martinez A.T."/>
            <person name="Otillar R."/>
            <person name="Spatafora J.W."/>
            <person name="Yadav J.S."/>
            <person name="Aerts A."/>
            <person name="Benoit I."/>
            <person name="Boyd A."/>
            <person name="Carlson A."/>
            <person name="Copeland A."/>
            <person name="Coutinho P.M."/>
            <person name="de Vries R.P."/>
            <person name="Ferreira P."/>
            <person name="Findley K."/>
            <person name="Foster B."/>
            <person name="Gaskell J."/>
            <person name="Glotzer D."/>
            <person name="Gorecki P."/>
            <person name="Heitman J."/>
            <person name="Hesse C."/>
            <person name="Hori C."/>
            <person name="Igarashi K."/>
            <person name="Jurgens J.A."/>
            <person name="Kallen N."/>
            <person name="Kersten P."/>
            <person name="Kohler A."/>
            <person name="Kuees U."/>
            <person name="Kumar T.K.A."/>
            <person name="Kuo A."/>
            <person name="LaButti K."/>
            <person name="Larrondo L.F."/>
            <person name="Lindquist E."/>
            <person name="Ling A."/>
            <person name="Lombard V."/>
            <person name="Lucas S."/>
            <person name="Lundell T."/>
            <person name="Martin R."/>
            <person name="McLaughlin D.J."/>
            <person name="Morgenstern I."/>
            <person name="Morin E."/>
            <person name="Murat C."/>
            <person name="Nagy L.G."/>
            <person name="Nolan M."/>
            <person name="Ohm R.A."/>
            <person name="Patyshakuliyeva A."/>
            <person name="Rokas A."/>
            <person name="Ruiz-Duenas F.J."/>
            <person name="Sabat G."/>
            <person name="Salamov A."/>
            <person name="Samejima M."/>
            <person name="Schmutz J."/>
            <person name="Slot J.C."/>
            <person name="St John F."/>
            <person name="Stenlid J."/>
            <person name="Sun H."/>
            <person name="Sun S."/>
            <person name="Syed K."/>
            <person name="Tsang A."/>
            <person name="Wiebenga A."/>
            <person name="Young D."/>
            <person name="Pisabarro A."/>
            <person name="Eastwood D.C."/>
            <person name="Martin F."/>
            <person name="Cullen D."/>
            <person name="Grigoriev I.V."/>
            <person name="Hibbett D.S."/>
        </authorList>
    </citation>
    <scope>NUCLEOTIDE SEQUENCE [LARGE SCALE GENOMIC DNA]</scope>
    <source>
        <strain evidence="5 6">DJM-731 SS1</strain>
    </source>
</reference>
<dbReference type="RefSeq" id="XP_040631017.1">
    <property type="nucleotide sequence ID" value="XM_040768055.1"/>
</dbReference>
<dbReference type="InterPro" id="IPR029058">
    <property type="entry name" value="AB_hydrolase_fold"/>
</dbReference>
<evidence type="ECO:0000256" key="1">
    <source>
        <dbReference type="ARBA" id="ARBA00010040"/>
    </source>
</evidence>